<proteinExistence type="predicted"/>
<keyword evidence="6 9" id="KW-0812">Transmembrane</keyword>
<evidence type="ECO:0000256" key="8">
    <source>
        <dbReference type="ARBA" id="ARBA00023136"/>
    </source>
</evidence>
<dbReference type="EMBL" id="CP015518">
    <property type="protein sequence ID" value="APG26060.1"/>
    <property type="molecule type" value="Genomic_DNA"/>
</dbReference>
<evidence type="ECO:0000313" key="10">
    <source>
        <dbReference type="EMBL" id="APG26060.1"/>
    </source>
</evidence>
<keyword evidence="7 9" id="KW-1133">Transmembrane helix</keyword>
<evidence type="ECO:0000256" key="4">
    <source>
        <dbReference type="ARBA" id="ARBA00022597"/>
    </source>
</evidence>
<evidence type="ECO:0000256" key="9">
    <source>
        <dbReference type="SAM" id="Phobius"/>
    </source>
</evidence>
<gene>
    <name evidence="10" type="ORF">A7E75_14370</name>
</gene>
<keyword evidence="3" id="KW-1003">Cell membrane</keyword>
<comment type="subcellular location">
    <subcellularLocation>
        <location evidence="1">Cell membrane</location>
        <topology evidence="1">Multi-pass membrane protein</topology>
    </subcellularLocation>
</comment>
<evidence type="ECO:0000256" key="3">
    <source>
        <dbReference type="ARBA" id="ARBA00022475"/>
    </source>
</evidence>
<name>A0A1L3GJJ3_SYNAC</name>
<evidence type="ECO:0000256" key="7">
    <source>
        <dbReference type="ARBA" id="ARBA00022989"/>
    </source>
</evidence>
<keyword evidence="5" id="KW-0598">Phosphotransferase system</keyword>
<evidence type="ECO:0008006" key="12">
    <source>
        <dbReference type="Google" id="ProtNLM"/>
    </source>
</evidence>
<evidence type="ECO:0000256" key="6">
    <source>
        <dbReference type="ARBA" id="ARBA00022692"/>
    </source>
</evidence>
<reference evidence="10 11" key="1">
    <citation type="journal article" date="2017" name="Genome Announc.">
        <title>Complete Genome Sequences of Two Acetylene-Fermenting Pelobacter acetylenicus Strains.</title>
        <authorList>
            <person name="Sutton J.M."/>
            <person name="Baesman S.M."/>
            <person name="Fierst J.L."/>
            <person name="Poret-Peterson A.T."/>
            <person name="Oremland R.S."/>
            <person name="Dunlap D.S."/>
            <person name="Akob D.M."/>
        </authorList>
    </citation>
    <scope>NUCLEOTIDE SEQUENCE [LARGE SCALE GENOMIC DNA]</scope>
    <source>
        <strain evidence="10 11">DSM 3247</strain>
    </source>
</reference>
<feature type="transmembrane region" description="Helical" evidence="9">
    <location>
        <begin position="190"/>
        <end position="208"/>
    </location>
</feature>
<organism evidence="10 11">
    <name type="scientific">Syntrophotalea acetylenica</name>
    <name type="common">Pelobacter acetylenicus</name>
    <dbReference type="NCBI Taxonomy" id="29542"/>
    <lineage>
        <taxon>Bacteria</taxon>
        <taxon>Pseudomonadati</taxon>
        <taxon>Thermodesulfobacteriota</taxon>
        <taxon>Desulfuromonadia</taxon>
        <taxon>Desulfuromonadales</taxon>
        <taxon>Syntrophotaleaceae</taxon>
        <taxon>Syntrophotalea</taxon>
    </lineage>
</organism>
<sequence length="232" mass="24569">MTIGSSLCTAAAVSLLAGLDRTAVLQLMISRPIVAAPLAGWLLGNAAIGLEIGAFLELLWLGRIPVGASIPPDDTQVAIGCTFLAITQYPGPPVPATAFSILCLLAALPFGRIGGFFDRLARRRNECLWMRAQQALDEQRYGVVNWLHLQGALHFGMASLLTLGVVLLGGFVGIRVFTPVLASGPTDISPWLRMAVPLAGIAACLGTVNFRKSACFYVLSFMVVYSLLLVSG</sequence>
<dbReference type="AlphaFoldDB" id="A0A1L3GJJ3"/>
<dbReference type="GO" id="GO:0005886">
    <property type="term" value="C:plasma membrane"/>
    <property type="evidence" value="ECO:0007669"/>
    <property type="project" value="UniProtKB-SubCell"/>
</dbReference>
<dbReference type="STRING" id="29542.A6070_08405"/>
<dbReference type="RefSeq" id="WP_072287899.1">
    <property type="nucleotide sequence ID" value="NZ_CP015518.1"/>
</dbReference>
<evidence type="ECO:0000256" key="2">
    <source>
        <dbReference type="ARBA" id="ARBA00022448"/>
    </source>
</evidence>
<accession>A0A1L3GJJ3</accession>
<feature type="transmembrane region" description="Helical" evidence="9">
    <location>
        <begin position="215"/>
        <end position="231"/>
    </location>
</feature>
<feature type="transmembrane region" description="Helical" evidence="9">
    <location>
        <begin position="94"/>
        <end position="114"/>
    </location>
</feature>
<evidence type="ECO:0000256" key="5">
    <source>
        <dbReference type="ARBA" id="ARBA00022683"/>
    </source>
</evidence>
<evidence type="ECO:0000256" key="1">
    <source>
        <dbReference type="ARBA" id="ARBA00004651"/>
    </source>
</evidence>
<dbReference type="Pfam" id="PF03609">
    <property type="entry name" value="EII-Sor"/>
    <property type="match status" value="1"/>
</dbReference>
<dbReference type="Proteomes" id="UP000182264">
    <property type="component" value="Chromosome"/>
</dbReference>
<dbReference type="GO" id="GO:0009401">
    <property type="term" value="P:phosphoenolpyruvate-dependent sugar phosphotransferase system"/>
    <property type="evidence" value="ECO:0007669"/>
    <property type="project" value="UniProtKB-KW"/>
</dbReference>
<keyword evidence="2" id="KW-0813">Transport</keyword>
<keyword evidence="8 9" id="KW-0472">Membrane</keyword>
<evidence type="ECO:0000313" key="11">
    <source>
        <dbReference type="Proteomes" id="UP000182264"/>
    </source>
</evidence>
<keyword evidence="11" id="KW-1185">Reference proteome</keyword>
<protein>
    <recommendedName>
        <fullName evidence="12">PTS system, mannose-specific IIC component</fullName>
    </recommendedName>
</protein>
<feature type="transmembrane region" description="Helical" evidence="9">
    <location>
        <begin position="155"/>
        <end position="178"/>
    </location>
</feature>
<dbReference type="InterPro" id="IPR004700">
    <property type="entry name" value="PTS_IIC_man"/>
</dbReference>
<keyword evidence="4" id="KW-0762">Sugar transport</keyword>